<evidence type="ECO:0000313" key="2">
    <source>
        <dbReference type="Proteomes" id="UP000663699"/>
    </source>
</evidence>
<reference evidence="1" key="1">
    <citation type="submission" date="2020-06" db="EMBL/GenBank/DDBJ databases">
        <title>Genomes of multiple members of Pneumocystis genus reveal paths to human pathogen Pneumocystis jirovecii.</title>
        <authorList>
            <person name="Cisse O.H."/>
            <person name="Ma L."/>
            <person name="Dekker J."/>
            <person name="Khil P."/>
            <person name="Jo J."/>
            <person name="Brenchley J."/>
            <person name="Blair R."/>
            <person name="Pahar B."/>
            <person name="Chabe M."/>
            <person name="Van Rompay K.A."/>
            <person name="Keesler R."/>
            <person name="Sukura A."/>
            <person name="Hirsch V."/>
            <person name="Kutty G."/>
            <person name="Liu Y."/>
            <person name="Peng L."/>
            <person name="Chen J."/>
            <person name="Song J."/>
            <person name="Weissenbacher-Lang C."/>
            <person name="Xu J."/>
            <person name="Upham N.S."/>
            <person name="Stajich J.E."/>
            <person name="Cuomo C.A."/>
            <person name="Cushion M.T."/>
            <person name="Kovacs J.A."/>
        </authorList>
    </citation>
    <scope>NUCLEOTIDE SEQUENCE</scope>
    <source>
        <strain evidence="1">2A</strain>
    </source>
</reference>
<accession>A0A899FTI9</accession>
<gene>
    <name evidence="1" type="ORF">MERGE_001590</name>
</gene>
<name>A0A899FTI9_9ASCO</name>
<sequence>MGSECYYELLRRSLLMALPQPIGKRAAEKYYPTHQIIRSPSSSHFRGNWGLKRDLPQMKGSCISIDSLDTLEHQTPFESGSSEFNFLERWKEMRIHLYATKKREDNSKDKKRYRKMHMAPISPFTELKSASKNSLHKNISEMSLKEFKNYIKKLKTKKQCFIDFIEQKKQEELLKGGQARESPLFESLGMQKTHLLINKYIKKFLNIPENNQKIWKTLPNSGLDYRPYGYLSPVIESNNSRKRSLPARILSMEPNNRTVLFGGIVARVLGKSEIPNSINGMKQIREGVVNVTPEFAQISPEGKLEVYVKFTDTTKSNQLIQHKKFQKRELYYEKHF</sequence>
<dbReference type="InterPro" id="IPR016712">
    <property type="entry name" value="Rbsml_bS1m-like"/>
</dbReference>
<dbReference type="PANTHER" id="PTHR28058:SF1">
    <property type="entry name" value="SMALL RIBOSOMAL SUBUNIT PROTEIN BS1M"/>
    <property type="match status" value="1"/>
</dbReference>
<dbReference type="GO" id="GO:0070124">
    <property type="term" value="P:mitochondrial translational initiation"/>
    <property type="evidence" value="ECO:0007669"/>
    <property type="project" value="TreeGrafter"/>
</dbReference>
<dbReference type="OrthoDB" id="2735536at2759"/>
<proteinExistence type="predicted"/>
<organism evidence="1 2">
    <name type="scientific">Pneumocystis wakefieldiae</name>
    <dbReference type="NCBI Taxonomy" id="38082"/>
    <lineage>
        <taxon>Eukaryota</taxon>
        <taxon>Fungi</taxon>
        <taxon>Dikarya</taxon>
        <taxon>Ascomycota</taxon>
        <taxon>Taphrinomycotina</taxon>
        <taxon>Pneumocystomycetes</taxon>
        <taxon>Pneumocystaceae</taxon>
        <taxon>Pneumocystis</taxon>
    </lineage>
</organism>
<dbReference type="EMBL" id="CP054548">
    <property type="protein sequence ID" value="QSL67200.1"/>
    <property type="molecule type" value="Genomic_DNA"/>
</dbReference>
<dbReference type="GO" id="GO:0005763">
    <property type="term" value="C:mitochondrial small ribosomal subunit"/>
    <property type="evidence" value="ECO:0007669"/>
    <property type="project" value="TreeGrafter"/>
</dbReference>
<keyword evidence="2" id="KW-1185">Reference proteome</keyword>
<dbReference type="AlphaFoldDB" id="A0A899FTI9"/>
<protein>
    <submittedName>
        <fullName evidence="1">Uncharacterized protein</fullName>
    </submittedName>
</protein>
<dbReference type="Proteomes" id="UP000663699">
    <property type="component" value="Chromosome 17"/>
</dbReference>
<dbReference type="Pfam" id="PF11709">
    <property type="entry name" value="Mit_ribos_Mrp51"/>
    <property type="match status" value="1"/>
</dbReference>
<dbReference type="GO" id="GO:0003735">
    <property type="term" value="F:structural constituent of ribosome"/>
    <property type="evidence" value="ECO:0007669"/>
    <property type="project" value="TreeGrafter"/>
</dbReference>
<evidence type="ECO:0000313" key="1">
    <source>
        <dbReference type="EMBL" id="QSL67200.1"/>
    </source>
</evidence>
<dbReference type="PANTHER" id="PTHR28058">
    <property type="entry name" value="37S RIBOSOMAL PROTEIN MRP51, MITOCHONDRIAL"/>
    <property type="match status" value="1"/>
</dbReference>